<dbReference type="Proteomes" id="UP000177894">
    <property type="component" value="Chromosome"/>
</dbReference>
<keyword evidence="2" id="KW-1185">Reference proteome</keyword>
<reference evidence="1 2" key="1">
    <citation type="submission" date="2016-10" db="EMBL/GenBank/DDBJ databases">
        <title>Complete Genome Sequence of Acetogen Clostridium formicoaceticum ATCC 27076.</title>
        <authorList>
            <person name="Bao T."/>
            <person name="Cheng C."/>
            <person name="Zhao J."/>
            <person name="Yang S.-T."/>
            <person name="Wang J."/>
            <person name="Wang M."/>
        </authorList>
    </citation>
    <scope>NUCLEOTIDE SEQUENCE [LARGE SCALE GENOMIC DNA]</scope>
    <source>
        <strain evidence="1 2">ATCC 27076</strain>
    </source>
</reference>
<dbReference type="EMBL" id="CP017603">
    <property type="protein sequence ID" value="AOY77843.1"/>
    <property type="molecule type" value="Genomic_DNA"/>
</dbReference>
<dbReference type="InterPro" id="IPR036388">
    <property type="entry name" value="WH-like_DNA-bd_sf"/>
</dbReference>
<proteinExistence type="predicted"/>
<name>A0ABM6EXL4_9CLOT</name>
<protein>
    <recommendedName>
        <fullName evidence="3">RNA polymerase sigma factor 70 region 4 type 2 domain-containing protein</fullName>
    </recommendedName>
</protein>
<accession>A0ABM6EXL4</accession>
<evidence type="ECO:0008006" key="3">
    <source>
        <dbReference type="Google" id="ProtNLM"/>
    </source>
</evidence>
<gene>
    <name evidence="1" type="ORF">BJL90_19440</name>
</gene>
<sequence>MYCQIYFRCPFIHFLDEPYKEVLSLRVFGESSFLQISELFGKTESWAIVTFHRAKIKIKESLKGALCYY</sequence>
<organism evidence="1 2">
    <name type="scientific">Clostridium formicaceticum</name>
    <dbReference type="NCBI Taxonomy" id="1497"/>
    <lineage>
        <taxon>Bacteria</taxon>
        <taxon>Bacillati</taxon>
        <taxon>Bacillota</taxon>
        <taxon>Clostridia</taxon>
        <taxon>Eubacteriales</taxon>
        <taxon>Clostridiaceae</taxon>
        <taxon>Clostridium</taxon>
    </lineage>
</organism>
<dbReference type="SUPFAM" id="SSF88659">
    <property type="entry name" value="Sigma3 and sigma4 domains of RNA polymerase sigma factors"/>
    <property type="match status" value="1"/>
</dbReference>
<evidence type="ECO:0000313" key="2">
    <source>
        <dbReference type="Proteomes" id="UP000177894"/>
    </source>
</evidence>
<dbReference type="InterPro" id="IPR013324">
    <property type="entry name" value="RNA_pol_sigma_r3/r4-like"/>
</dbReference>
<dbReference type="Gene3D" id="1.10.10.10">
    <property type="entry name" value="Winged helix-like DNA-binding domain superfamily/Winged helix DNA-binding domain"/>
    <property type="match status" value="1"/>
</dbReference>
<evidence type="ECO:0000313" key="1">
    <source>
        <dbReference type="EMBL" id="AOY77843.1"/>
    </source>
</evidence>